<accession>A0ABM8QW31</accession>
<comment type="caution">
    <text evidence="1">The sequence shown here is derived from an EMBL/GenBank/DDBJ whole genome shotgun (WGS) entry which is preliminary data.</text>
</comment>
<protein>
    <submittedName>
        <fullName evidence="1">Uncharacterized protein</fullName>
    </submittedName>
</protein>
<proteinExistence type="predicted"/>
<name>A0ABM8QW31_9BACT</name>
<evidence type="ECO:0000313" key="1">
    <source>
        <dbReference type="EMBL" id="CAE6718397.1"/>
    </source>
</evidence>
<evidence type="ECO:0000313" key="2">
    <source>
        <dbReference type="Proteomes" id="UP000675880"/>
    </source>
</evidence>
<dbReference type="EMBL" id="CAJNBJ010000001">
    <property type="protein sequence ID" value="CAE6718397.1"/>
    <property type="molecule type" value="Genomic_DNA"/>
</dbReference>
<sequence>MRAAIYKLVRTEVEPEICAWSAESVRKQGESVSKALGAVKSRYAEHARPDWREAPCTPLRVVQTRE</sequence>
<dbReference type="Proteomes" id="UP000675880">
    <property type="component" value="Unassembled WGS sequence"/>
</dbReference>
<keyword evidence="2" id="KW-1185">Reference proteome</keyword>
<reference evidence="1 2" key="1">
    <citation type="submission" date="2021-02" db="EMBL/GenBank/DDBJ databases">
        <authorList>
            <person name="Han P."/>
        </authorList>
    </citation>
    <scope>NUCLEOTIDE SEQUENCE [LARGE SCALE GENOMIC DNA]</scope>
    <source>
        <strain evidence="1">Candidatus Nitrospira sp. ZN2</strain>
    </source>
</reference>
<organism evidence="1 2">
    <name type="scientific">Nitrospira defluvii</name>
    <dbReference type="NCBI Taxonomy" id="330214"/>
    <lineage>
        <taxon>Bacteria</taxon>
        <taxon>Pseudomonadati</taxon>
        <taxon>Nitrospirota</taxon>
        <taxon>Nitrospiria</taxon>
        <taxon>Nitrospirales</taxon>
        <taxon>Nitrospiraceae</taxon>
        <taxon>Nitrospira</taxon>
    </lineage>
</organism>
<gene>
    <name evidence="1" type="ORF">NSPZN2_11573</name>
</gene>